<dbReference type="EMBL" id="MU825401">
    <property type="protein sequence ID" value="KAJ7392383.1"/>
    <property type="molecule type" value="Genomic_DNA"/>
</dbReference>
<keyword evidence="4" id="KW-1185">Reference proteome</keyword>
<dbReference type="Proteomes" id="UP001163046">
    <property type="component" value="Unassembled WGS sequence"/>
</dbReference>
<comment type="caution">
    <text evidence="3">The sequence shown here is derived from an EMBL/GenBank/DDBJ whole genome shotgun (WGS) entry which is preliminary data.</text>
</comment>
<feature type="compositionally biased region" description="Low complexity" evidence="1">
    <location>
        <begin position="102"/>
        <end position="115"/>
    </location>
</feature>
<accession>A0A9X0DB89</accession>
<dbReference type="AlphaFoldDB" id="A0A9X0DB89"/>
<dbReference type="OrthoDB" id="6022775at2759"/>
<feature type="region of interest" description="Disordered" evidence="1">
    <location>
        <begin position="83"/>
        <end position="115"/>
    </location>
</feature>
<name>A0A9X0DB89_9CNID</name>
<evidence type="ECO:0000313" key="4">
    <source>
        <dbReference type="Proteomes" id="UP001163046"/>
    </source>
</evidence>
<keyword evidence="2" id="KW-0732">Signal</keyword>
<proteinExistence type="predicted"/>
<evidence type="ECO:0000313" key="3">
    <source>
        <dbReference type="EMBL" id="KAJ7392383.1"/>
    </source>
</evidence>
<feature type="signal peptide" evidence="2">
    <location>
        <begin position="1"/>
        <end position="18"/>
    </location>
</feature>
<feature type="chain" id="PRO_5040944634" evidence="2">
    <location>
        <begin position="19"/>
        <end position="306"/>
    </location>
</feature>
<gene>
    <name evidence="3" type="ORF">OS493_012044</name>
</gene>
<sequence length="306" mass="32652">MTRATLLLCLALFVLTNAAPSKRAGCCAPGPDCDNPCADQQEPAPEAQDQAPPMAGYMLAPEGQQQFMAAPEGQQQFMPAPEGQQQFMPAPEGQQFMPAPEQQQNDQPTDQKQQDCCPPGPTCFNPCAPPPAPAPSFFIPPPPPPPPPAACCQPGPTCTNPCAFPPPIDMGMAGCCDPSIMPMCQNPCPPPPAPRTAYAPYPGEITMKLKQPWKSEYTDHASPAYQILSGNLATAVKTALRREAYLNNIYFREGYVPGNPSTQPITVAHFMVDGGSDAASVLQQTVTPDESLGDGLKVYKDSFNAY</sequence>
<reference evidence="3" key="1">
    <citation type="submission" date="2023-01" db="EMBL/GenBank/DDBJ databases">
        <title>Genome assembly of the deep-sea coral Lophelia pertusa.</title>
        <authorList>
            <person name="Herrera S."/>
            <person name="Cordes E."/>
        </authorList>
    </citation>
    <scope>NUCLEOTIDE SEQUENCE</scope>
    <source>
        <strain evidence="3">USNM1676648</strain>
        <tissue evidence="3">Polyp</tissue>
    </source>
</reference>
<evidence type="ECO:0000256" key="2">
    <source>
        <dbReference type="SAM" id="SignalP"/>
    </source>
</evidence>
<organism evidence="3 4">
    <name type="scientific">Desmophyllum pertusum</name>
    <dbReference type="NCBI Taxonomy" id="174260"/>
    <lineage>
        <taxon>Eukaryota</taxon>
        <taxon>Metazoa</taxon>
        <taxon>Cnidaria</taxon>
        <taxon>Anthozoa</taxon>
        <taxon>Hexacorallia</taxon>
        <taxon>Scleractinia</taxon>
        <taxon>Caryophylliina</taxon>
        <taxon>Caryophylliidae</taxon>
        <taxon>Desmophyllum</taxon>
    </lineage>
</organism>
<protein>
    <submittedName>
        <fullName evidence="3">Uncharacterized protein</fullName>
    </submittedName>
</protein>
<evidence type="ECO:0000256" key="1">
    <source>
        <dbReference type="SAM" id="MobiDB-lite"/>
    </source>
</evidence>